<organism evidence="2 3">
    <name type="scientific">Candidatus Dojkabacteria bacterium</name>
    <dbReference type="NCBI Taxonomy" id="2099670"/>
    <lineage>
        <taxon>Bacteria</taxon>
        <taxon>Candidatus Dojkabacteria</taxon>
    </lineage>
</organism>
<sequence length="213" mass="24549">MSFYELFALFYNRRRFFGGVLGTVWLVVTSTYFFQPAQYEGELWLTVTRTQGTPSTSEYTYDQFYRFQADERLADSLVAFLVSESGKRLISEKAKFDEYSYQKFLKGKINGMRQGTNAIKVSYRTTSLDQGAQIGEAVLNSANTYLFAINEDAHQPGWFTVVGMKPALWDASWSLERLGVLGLVSGLVVAFWGVVLRFFWDEYRVWQSRKRGE</sequence>
<dbReference type="Proteomes" id="UP000321026">
    <property type="component" value="Unassembled WGS sequence"/>
</dbReference>
<dbReference type="EMBL" id="SSDS01000024">
    <property type="protein sequence ID" value="TXG78213.1"/>
    <property type="molecule type" value="Genomic_DNA"/>
</dbReference>
<proteinExistence type="predicted"/>
<keyword evidence="1" id="KW-0812">Transmembrane</keyword>
<reference evidence="2 3" key="1">
    <citation type="submission" date="2018-09" db="EMBL/GenBank/DDBJ databases">
        <title>Metagenome Assembled Genomes from an Advanced Water Purification Facility.</title>
        <authorList>
            <person name="Stamps B.W."/>
            <person name="Spear J.R."/>
        </authorList>
    </citation>
    <scope>NUCLEOTIDE SEQUENCE [LARGE SCALE GENOMIC DNA]</scope>
    <source>
        <strain evidence="2">Bin_63_2</strain>
    </source>
</reference>
<evidence type="ECO:0000313" key="3">
    <source>
        <dbReference type="Proteomes" id="UP000321026"/>
    </source>
</evidence>
<name>A0A5C7J9Y4_9BACT</name>
<accession>A0A5C7J9Y4</accession>
<protein>
    <recommendedName>
        <fullName evidence="4">Polysaccharide chain length determinant N-terminal domain-containing protein</fullName>
    </recommendedName>
</protein>
<comment type="caution">
    <text evidence="2">The sequence shown here is derived from an EMBL/GenBank/DDBJ whole genome shotgun (WGS) entry which is preliminary data.</text>
</comment>
<dbReference type="AlphaFoldDB" id="A0A5C7J9Y4"/>
<gene>
    <name evidence="2" type="ORF">E6Q11_01530</name>
</gene>
<evidence type="ECO:0000313" key="2">
    <source>
        <dbReference type="EMBL" id="TXG78213.1"/>
    </source>
</evidence>
<evidence type="ECO:0000256" key="1">
    <source>
        <dbReference type="SAM" id="Phobius"/>
    </source>
</evidence>
<keyword evidence="1" id="KW-1133">Transmembrane helix</keyword>
<feature type="transmembrane region" description="Helical" evidence="1">
    <location>
        <begin position="178"/>
        <end position="200"/>
    </location>
</feature>
<evidence type="ECO:0008006" key="4">
    <source>
        <dbReference type="Google" id="ProtNLM"/>
    </source>
</evidence>
<keyword evidence="1" id="KW-0472">Membrane</keyword>
<feature type="transmembrane region" description="Helical" evidence="1">
    <location>
        <begin position="16"/>
        <end position="34"/>
    </location>
</feature>